<name>A0A382F0B1_9ZZZZ</name>
<feature type="domain" description="Oxidoreductase molybdopterin-binding" evidence="1">
    <location>
        <begin position="79"/>
        <end position="249"/>
    </location>
</feature>
<dbReference type="InterPro" id="IPR019546">
    <property type="entry name" value="TAT_signal_bac_arc"/>
</dbReference>
<dbReference type="GO" id="GO:0043546">
    <property type="term" value="F:molybdopterin cofactor binding"/>
    <property type="evidence" value="ECO:0007669"/>
    <property type="project" value="TreeGrafter"/>
</dbReference>
<dbReference type="InterPro" id="IPR014756">
    <property type="entry name" value="Ig_E-set"/>
</dbReference>
<dbReference type="Pfam" id="PF00174">
    <property type="entry name" value="Oxidored_molyb"/>
    <property type="match status" value="1"/>
</dbReference>
<dbReference type="InterPro" id="IPR000572">
    <property type="entry name" value="OxRdtase_Mopterin-bd_dom"/>
</dbReference>
<dbReference type="PANTHER" id="PTHR19372:SF7">
    <property type="entry name" value="SULFITE OXIDASE, MITOCHONDRIAL"/>
    <property type="match status" value="1"/>
</dbReference>
<dbReference type="EMBL" id="UINC01047177">
    <property type="protein sequence ID" value="SVB56109.1"/>
    <property type="molecule type" value="Genomic_DNA"/>
</dbReference>
<dbReference type="PRINTS" id="PR00407">
    <property type="entry name" value="EUMOPTERIN"/>
</dbReference>
<dbReference type="GO" id="GO:0020037">
    <property type="term" value="F:heme binding"/>
    <property type="evidence" value="ECO:0007669"/>
    <property type="project" value="TreeGrafter"/>
</dbReference>
<dbReference type="SUPFAM" id="SSF56524">
    <property type="entry name" value="Oxidoreductase molybdopterin-binding domain"/>
    <property type="match status" value="1"/>
</dbReference>
<dbReference type="InterPro" id="IPR008335">
    <property type="entry name" value="Mopterin_OxRdtase_euk"/>
</dbReference>
<dbReference type="Gene3D" id="3.90.420.10">
    <property type="entry name" value="Oxidoreductase, molybdopterin-binding domain"/>
    <property type="match status" value="1"/>
</dbReference>
<sequence length="388" mass="43601">MSNQNAMSRRDLLKAGGVTAAGLALWPSDVMARFFQISEGERAIAWIDNPDPFTAITQLDWDNLNLWLTPTDQFFVASHYPAPDVEGDSYNLTVTGNVRTALKLSLEDLKSRPKQEVDFAIECSGNGARPTVRGLVYNARWTGTSLVSILEEAGLLDGAVDVVFFGHDQGEEQIQPAAGKKITMKQHFARSLTVDQAQDSNIMVCYEVNGVPLPKPNGYPIRLIIPGWYGIANVKWLKRIEVRSTRFMGRFISRDYVTIREEEHNAKSLWTQTSVGKGRLNSIPARVTRVGDTYKVYGAAWGGRVTQVQVRLGENAWQSADIIDGESSEFGWKFWRTEWINPHRGDHKVVSRAISDRGAVQPAANDPYLKRKHTYWETNAQVTRTFRV</sequence>
<proteinExistence type="predicted"/>
<dbReference type="NCBIfam" id="TIGR01409">
    <property type="entry name" value="TAT_signal_seq"/>
    <property type="match status" value="1"/>
</dbReference>
<dbReference type="InterPro" id="IPR006311">
    <property type="entry name" value="TAT_signal"/>
</dbReference>
<dbReference type="Pfam" id="PF10518">
    <property type="entry name" value="TAT_signal"/>
    <property type="match status" value="1"/>
</dbReference>
<reference evidence="2" key="1">
    <citation type="submission" date="2018-05" db="EMBL/GenBank/DDBJ databases">
        <authorList>
            <person name="Lanie J.A."/>
            <person name="Ng W.-L."/>
            <person name="Kazmierczak K.M."/>
            <person name="Andrzejewski T.M."/>
            <person name="Davidsen T.M."/>
            <person name="Wayne K.J."/>
            <person name="Tettelin H."/>
            <person name="Glass J.I."/>
            <person name="Rusch D."/>
            <person name="Podicherti R."/>
            <person name="Tsui H.-C.T."/>
            <person name="Winkler M.E."/>
        </authorList>
    </citation>
    <scope>NUCLEOTIDE SEQUENCE</scope>
</reference>
<organism evidence="2">
    <name type="scientific">marine metagenome</name>
    <dbReference type="NCBI Taxonomy" id="408172"/>
    <lineage>
        <taxon>unclassified sequences</taxon>
        <taxon>metagenomes</taxon>
        <taxon>ecological metagenomes</taxon>
    </lineage>
</organism>
<evidence type="ECO:0000259" key="1">
    <source>
        <dbReference type="Pfam" id="PF00174"/>
    </source>
</evidence>
<dbReference type="AlphaFoldDB" id="A0A382F0B1"/>
<dbReference type="SUPFAM" id="SSF81296">
    <property type="entry name" value="E set domains"/>
    <property type="match status" value="1"/>
</dbReference>
<dbReference type="GO" id="GO:0008482">
    <property type="term" value="F:sulfite oxidase activity"/>
    <property type="evidence" value="ECO:0007669"/>
    <property type="project" value="TreeGrafter"/>
</dbReference>
<dbReference type="GO" id="GO:0006790">
    <property type="term" value="P:sulfur compound metabolic process"/>
    <property type="evidence" value="ECO:0007669"/>
    <property type="project" value="TreeGrafter"/>
</dbReference>
<dbReference type="PANTHER" id="PTHR19372">
    <property type="entry name" value="SULFITE REDUCTASE"/>
    <property type="match status" value="1"/>
</dbReference>
<protein>
    <recommendedName>
        <fullName evidence="1">Oxidoreductase molybdopterin-binding domain-containing protein</fullName>
    </recommendedName>
</protein>
<dbReference type="Gene3D" id="2.60.40.650">
    <property type="match status" value="1"/>
</dbReference>
<dbReference type="InterPro" id="IPR036374">
    <property type="entry name" value="OxRdtase_Mopterin-bd_sf"/>
</dbReference>
<gene>
    <name evidence="2" type="ORF">METZ01_LOCUS208963</name>
</gene>
<dbReference type="PROSITE" id="PS51318">
    <property type="entry name" value="TAT"/>
    <property type="match status" value="1"/>
</dbReference>
<accession>A0A382F0B1</accession>
<evidence type="ECO:0000313" key="2">
    <source>
        <dbReference type="EMBL" id="SVB56109.1"/>
    </source>
</evidence>